<dbReference type="Proteomes" id="UP000216035">
    <property type="component" value="Unassembled WGS sequence"/>
</dbReference>
<dbReference type="RefSeq" id="WP_094487300.1">
    <property type="nucleotide sequence ID" value="NZ_NOXX01000221.1"/>
</dbReference>
<dbReference type="AlphaFoldDB" id="A0A255ZGB2"/>
<evidence type="ECO:0000313" key="1">
    <source>
        <dbReference type="EMBL" id="OYQ40597.1"/>
    </source>
</evidence>
<sequence>MKSIFLIPKLHRRGLGALFLLLILLQFCLHFYSPTPNIPVTDEKELALLETAYEKKLAAKKYKKFEVKPFNPNFISDYKAYQLKIPTAVFDRLQAYRKKGLYVNSAADFQKVTGVSNELLKKLSPLFVFPAWTKKKTQTAFRPTYHAKRAVDLNSATEAQLVEIPGIGVRRAQQILDQRKKLGGFCTVNQLKLLYGVDDLMFQQLKLYLKISVKPNVNKLNINRASVKELSAFPYFNYALAREIVKIRSRKGTLIIEDLANVEGITQEKLTILVLYLEF</sequence>
<evidence type="ECO:0000313" key="2">
    <source>
        <dbReference type="Proteomes" id="UP000216035"/>
    </source>
</evidence>
<dbReference type="Pfam" id="PF12836">
    <property type="entry name" value="HHH_3"/>
    <property type="match status" value="2"/>
</dbReference>
<organism evidence="1 2">
    <name type="scientific">Flavobacterium aurantiibacter</name>
    <dbReference type="NCBI Taxonomy" id="2023067"/>
    <lineage>
        <taxon>Bacteria</taxon>
        <taxon>Pseudomonadati</taxon>
        <taxon>Bacteroidota</taxon>
        <taxon>Flavobacteriia</taxon>
        <taxon>Flavobacteriales</taxon>
        <taxon>Flavobacteriaceae</taxon>
        <taxon>Flavobacterium</taxon>
    </lineage>
</organism>
<dbReference type="SUPFAM" id="SSF47781">
    <property type="entry name" value="RuvA domain 2-like"/>
    <property type="match status" value="2"/>
</dbReference>
<dbReference type="EMBL" id="NOXX01000221">
    <property type="protein sequence ID" value="OYQ40597.1"/>
    <property type="molecule type" value="Genomic_DNA"/>
</dbReference>
<dbReference type="PANTHER" id="PTHR21180">
    <property type="entry name" value="ENDONUCLEASE/EXONUCLEASE/PHOSPHATASE FAMILY DOMAIN-CONTAINING PROTEIN 1"/>
    <property type="match status" value="1"/>
</dbReference>
<dbReference type="PANTHER" id="PTHR21180:SF32">
    <property type="entry name" value="ENDONUCLEASE_EXONUCLEASE_PHOSPHATASE FAMILY DOMAIN-CONTAINING PROTEIN 1"/>
    <property type="match status" value="1"/>
</dbReference>
<dbReference type="GO" id="GO:0015628">
    <property type="term" value="P:protein secretion by the type II secretion system"/>
    <property type="evidence" value="ECO:0007669"/>
    <property type="project" value="TreeGrafter"/>
</dbReference>
<dbReference type="GO" id="GO:0015627">
    <property type="term" value="C:type II protein secretion system complex"/>
    <property type="evidence" value="ECO:0007669"/>
    <property type="project" value="TreeGrafter"/>
</dbReference>
<comment type="caution">
    <text evidence="1">The sequence shown here is derived from an EMBL/GenBank/DDBJ whole genome shotgun (WGS) entry which is preliminary data.</text>
</comment>
<evidence type="ECO:0008006" key="3">
    <source>
        <dbReference type="Google" id="ProtNLM"/>
    </source>
</evidence>
<gene>
    <name evidence="1" type="ORF">CHX27_13560</name>
</gene>
<dbReference type="Gene3D" id="1.10.150.320">
    <property type="entry name" value="Photosystem II 12 kDa extrinsic protein"/>
    <property type="match status" value="2"/>
</dbReference>
<dbReference type="InterPro" id="IPR010994">
    <property type="entry name" value="RuvA_2-like"/>
</dbReference>
<dbReference type="InterPro" id="IPR051675">
    <property type="entry name" value="Endo/Exo/Phosphatase_dom_1"/>
</dbReference>
<dbReference type="OrthoDB" id="981124at2"/>
<protein>
    <recommendedName>
        <fullName evidence="3">Competence protein ComEA</fullName>
    </recommendedName>
</protein>
<reference evidence="1 2" key="1">
    <citation type="submission" date="2017-07" db="EMBL/GenBank/DDBJ databases">
        <title>Flavobacterium cyanobacteriorum sp. nov., isolated from cyanobacterial aggregates in a eutrophic lake.</title>
        <authorList>
            <person name="Cai H."/>
        </authorList>
    </citation>
    <scope>NUCLEOTIDE SEQUENCE [LARGE SCALE GENOMIC DNA]</scope>
    <source>
        <strain evidence="1 2">TH167</strain>
    </source>
</reference>
<proteinExistence type="predicted"/>
<accession>A0A255ZGB2</accession>
<name>A0A255ZGB2_9FLAO</name>
<keyword evidence="2" id="KW-1185">Reference proteome</keyword>